<evidence type="ECO:0000256" key="1">
    <source>
        <dbReference type="ARBA" id="ARBA00004382"/>
    </source>
</evidence>
<sequence>MLQNMRSASQHWLGKIILTVVFTFLIAGVAIFGVEDFFRSNSATTVATVGKTQITSEAVRSAYQLQLQRYQSQLQRSLTPDQARGLGLDRQVLSQLISEASLDQQAKDLGLVIPDSAVLRAIQEEPTFKGANGSFDQTLFFQTLQRAGINEAMFVRDQRAAAGRLQIAEAVAADIHVPAALREAVHRYTTERRAASFLMLPPSVAGDIPAPTDEEVKTFYDENKSAFRAPDYRAVTLLALDPQAMAKPDAVTEEDVQKRYDLAKAQYGTPERRTIQQIVFPDEASAEAARKEIESGEKPFEAVAVARGVDAKELSLGNLTKADLFDPAVADAAFSLAQNTVSAPVKGRFGTVLLRVTAIEPETRKPLADVAPEIRRTIALERAKTAVEKDHDTIEDERANSKPLAEIAKERGLTLVTVPAVSAQGLDPSGKLVDSIPDRDTTLPIVFRSEIGSDTEALRLKSGGYVWVDVTGIEHAHDKPLDQVRDQAAAQWRAAEVAKHLSEKARNLTERLDKGEAIDTLAAEVGVQVQTSTDIARSQAKDGLSADVVNRLFAVPVDKAVSVESGESRVVAQVTAATIPAFVPGNPSDEAISKRFQATLIDDILGEYIADVQKSVGITVNQTAFRRAIGGEY</sequence>
<keyword evidence="8" id="KW-0143">Chaperone</keyword>
<keyword evidence="5 15" id="KW-0812">Transmembrane</keyword>
<evidence type="ECO:0000313" key="17">
    <source>
        <dbReference type="EMBL" id="CAA2103507.1"/>
    </source>
</evidence>
<dbReference type="Gene3D" id="3.10.50.40">
    <property type="match status" value="1"/>
</dbReference>
<dbReference type="PANTHER" id="PTHR47529:SF1">
    <property type="entry name" value="PERIPLASMIC CHAPERONE PPID"/>
    <property type="match status" value="1"/>
</dbReference>
<evidence type="ECO:0000256" key="7">
    <source>
        <dbReference type="ARBA" id="ARBA00023136"/>
    </source>
</evidence>
<name>A0A679JC58_9HYPH</name>
<comment type="similarity">
    <text evidence="11">Belongs to the PpiD chaperone family.</text>
</comment>
<evidence type="ECO:0000256" key="10">
    <source>
        <dbReference type="ARBA" id="ARBA00031484"/>
    </source>
</evidence>
<evidence type="ECO:0000256" key="15">
    <source>
        <dbReference type="SAM" id="Phobius"/>
    </source>
</evidence>
<keyword evidence="3" id="KW-1003">Cell membrane</keyword>
<dbReference type="Gene3D" id="1.10.4030.10">
    <property type="entry name" value="Porin chaperone SurA, peptide-binding domain"/>
    <property type="match status" value="1"/>
</dbReference>
<comment type="subcellular location">
    <subcellularLocation>
        <location evidence="1">Cell inner membrane</location>
        <topology evidence="1">Single-pass type II membrane protein</topology>
        <orientation evidence="1">Periplasmic side</orientation>
    </subcellularLocation>
</comment>
<dbReference type="PANTHER" id="PTHR47529">
    <property type="entry name" value="PEPTIDYL-PROLYL CIS-TRANS ISOMERASE D"/>
    <property type="match status" value="1"/>
</dbReference>
<dbReference type="PROSITE" id="PS50198">
    <property type="entry name" value="PPIC_PPIASE_2"/>
    <property type="match status" value="1"/>
</dbReference>
<evidence type="ECO:0000256" key="8">
    <source>
        <dbReference type="ARBA" id="ARBA00023186"/>
    </source>
</evidence>
<accession>A0A679JC58</accession>
<keyword evidence="14 17" id="KW-0413">Isomerase</keyword>
<evidence type="ECO:0000256" key="9">
    <source>
        <dbReference type="ARBA" id="ARBA00030642"/>
    </source>
</evidence>
<evidence type="ECO:0000256" key="14">
    <source>
        <dbReference type="PROSITE-ProRule" id="PRU00278"/>
    </source>
</evidence>
<keyword evidence="6 15" id="KW-1133">Transmembrane helix</keyword>
<evidence type="ECO:0000256" key="13">
    <source>
        <dbReference type="ARBA" id="ARBA00042775"/>
    </source>
</evidence>
<dbReference type="Pfam" id="PF13624">
    <property type="entry name" value="SurA_N_3"/>
    <property type="match status" value="1"/>
</dbReference>
<gene>
    <name evidence="17" type="primary">ppiD</name>
    <name evidence="17" type="ORF">MBUL_02230</name>
</gene>
<evidence type="ECO:0000256" key="6">
    <source>
        <dbReference type="ARBA" id="ARBA00022989"/>
    </source>
</evidence>
<evidence type="ECO:0000256" key="12">
    <source>
        <dbReference type="ARBA" id="ARBA00040743"/>
    </source>
</evidence>
<dbReference type="AlphaFoldDB" id="A0A679JC58"/>
<dbReference type="InterPro" id="IPR046357">
    <property type="entry name" value="PPIase_dom_sf"/>
</dbReference>
<feature type="domain" description="PpiC" evidence="16">
    <location>
        <begin position="270"/>
        <end position="358"/>
    </location>
</feature>
<dbReference type="EMBL" id="LR743504">
    <property type="protein sequence ID" value="CAA2103507.1"/>
    <property type="molecule type" value="Genomic_DNA"/>
</dbReference>
<dbReference type="SUPFAM" id="SSF54534">
    <property type="entry name" value="FKBP-like"/>
    <property type="match status" value="1"/>
</dbReference>
<feature type="transmembrane region" description="Helical" evidence="15">
    <location>
        <begin position="12"/>
        <end position="34"/>
    </location>
</feature>
<reference evidence="17" key="1">
    <citation type="submission" date="2019-12" db="EMBL/GenBank/DDBJ databases">
        <authorList>
            <person name="Cremers G."/>
        </authorList>
    </citation>
    <scope>NUCLEOTIDE SEQUENCE</scope>
    <source>
        <strain evidence="17">Mbul1</strain>
    </source>
</reference>
<evidence type="ECO:0000256" key="2">
    <source>
        <dbReference type="ARBA" id="ARBA00018370"/>
    </source>
</evidence>
<dbReference type="InterPro" id="IPR052029">
    <property type="entry name" value="PpiD_chaperone"/>
</dbReference>
<protein>
    <recommendedName>
        <fullName evidence="2">Parvulin-like PPIase</fullName>
    </recommendedName>
    <alternativeName>
        <fullName evidence="9">Peptidyl-prolyl cis-trans isomerase plp</fullName>
    </alternativeName>
    <alternativeName>
        <fullName evidence="12">Periplasmic chaperone PpiD</fullName>
    </alternativeName>
    <alternativeName>
        <fullName evidence="13">Periplasmic folding chaperone</fullName>
    </alternativeName>
    <alternativeName>
        <fullName evidence="10">Rotamase plp</fullName>
    </alternativeName>
</protein>
<dbReference type="SUPFAM" id="SSF109998">
    <property type="entry name" value="Triger factor/SurA peptide-binding domain-like"/>
    <property type="match status" value="1"/>
</dbReference>
<keyword evidence="7 15" id="KW-0472">Membrane</keyword>
<keyword evidence="4" id="KW-0997">Cell inner membrane</keyword>
<dbReference type="GO" id="GO:0003755">
    <property type="term" value="F:peptidyl-prolyl cis-trans isomerase activity"/>
    <property type="evidence" value="ECO:0007669"/>
    <property type="project" value="UniProtKB-KW"/>
</dbReference>
<evidence type="ECO:0000259" key="16">
    <source>
        <dbReference type="PROSITE" id="PS50198"/>
    </source>
</evidence>
<dbReference type="GO" id="GO:0005886">
    <property type="term" value="C:plasma membrane"/>
    <property type="evidence" value="ECO:0007669"/>
    <property type="project" value="UniProtKB-SubCell"/>
</dbReference>
<evidence type="ECO:0000256" key="5">
    <source>
        <dbReference type="ARBA" id="ARBA00022692"/>
    </source>
</evidence>
<dbReference type="InterPro" id="IPR027304">
    <property type="entry name" value="Trigger_fact/SurA_dom_sf"/>
</dbReference>
<organism evidence="17">
    <name type="scientific">Methylobacterium bullatum</name>
    <dbReference type="NCBI Taxonomy" id="570505"/>
    <lineage>
        <taxon>Bacteria</taxon>
        <taxon>Pseudomonadati</taxon>
        <taxon>Pseudomonadota</taxon>
        <taxon>Alphaproteobacteria</taxon>
        <taxon>Hyphomicrobiales</taxon>
        <taxon>Methylobacteriaceae</taxon>
        <taxon>Methylobacterium</taxon>
    </lineage>
</organism>
<keyword evidence="14" id="KW-0697">Rotamase</keyword>
<evidence type="ECO:0000256" key="11">
    <source>
        <dbReference type="ARBA" id="ARBA00038408"/>
    </source>
</evidence>
<evidence type="ECO:0000256" key="4">
    <source>
        <dbReference type="ARBA" id="ARBA00022519"/>
    </source>
</evidence>
<proteinExistence type="inferred from homology"/>
<dbReference type="InterPro" id="IPR000297">
    <property type="entry name" value="PPIase_PpiC"/>
</dbReference>
<dbReference type="Pfam" id="PF13145">
    <property type="entry name" value="Rotamase_2"/>
    <property type="match status" value="1"/>
</dbReference>
<evidence type="ECO:0000256" key="3">
    <source>
        <dbReference type="ARBA" id="ARBA00022475"/>
    </source>
</evidence>